<name>A0A4S4A0D5_9FLAO</name>
<evidence type="ECO:0000259" key="3">
    <source>
        <dbReference type="Pfam" id="PF00144"/>
    </source>
</evidence>
<keyword evidence="1" id="KW-0802">TPR repeat</keyword>
<dbReference type="InterPro" id="IPR012338">
    <property type="entry name" value="Beta-lactam/transpept-like"/>
</dbReference>
<evidence type="ECO:0000256" key="2">
    <source>
        <dbReference type="SAM" id="SignalP"/>
    </source>
</evidence>
<dbReference type="InterPro" id="IPR001466">
    <property type="entry name" value="Beta-lactam-related"/>
</dbReference>
<dbReference type="Proteomes" id="UP000307507">
    <property type="component" value="Unassembled WGS sequence"/>
</dbReference>
<comment type="caution">
    <text evidence="4">The sequence shown here is derived from an EMBL/GenBank/DDBJ whole genome shotgun (WGS) entry which is preliminary data.</text>
</comment>
<dbReference type="PANTHER" id="PTHR46825">
    <property type="entry name" value="D-ALANYL-D-ALANINE-CARBOXYPEPTIDASE/ENDOPEPTIDASE AMPH"/>
    <property type="match status" value="1"/>
</dbReference>
<dbReference type="InterPro" id="IPR050491">
    <property type="entry name" value="AmpC-like"/>
</dbReference>
<keyword evidence="5" id="KW-1185">Reference proteome</keyword>
<protein>
    <submittedName>
        <fullName evidence="4">Tetratricopeptide repeat protein</fullName>
    </submittedName>
</protein>
<dbReference type="SUPFAM" id="SSF56601">
    <property type="entry name" value="beta-lactamase/transpeptidase-like"/>
    <property type="match status" value="1"/>
</dbReference>
<dbReference type="EMBL" id="SSNZ01000002">
    <property type="protein sequence ID" value="THF51764.1"/>
    <property type="molecule type" value="Genomic_DNA"/>
</dbReference>
<dbReference type="Pfam" id="PF00144">
    <property type="entry name" value="Beta-lactamase"/>
    <property type="match status" value="1"/>
</dbReference>
<dbReference type="Pfam" id="PF13181">
    <property type="entry name" value="TPR_8"/>
    <property type="match status" value="1"/>
</dbReference>
<feature type="chain" id="PRO_5020947380" evidence="2">
    <location>
        <begin position="25"/>
        <end position="602"/>
    </location>
</feature>
<organism evidence="4 5">
    <name type="scientific">Flavobacterium supellecticarium</name>
    <dbReference type="NCBI Taxonomy" id="2565924"/>
    <lineage>
        <taxon>Bacteria</taxon>
        <taxon>Pseudomonadati</taxon>
        <taxon>Bacteroidota</taxon>
        <taxon>Flavobacteriia</taxon>
        <taxon>Flavobacteriales</taxon>
        <taxon>Flavobacteriaceae</taxon>
        <taxon>Flavobacterium</taxon>
    </lineage>
</organism>
<dbReference type="PANTHER" id="PTHR46825:SF12">
    <property type="entry name" value="PENICILLIN-BINDING PROTEIN 4"/>
    <property type="match status" value="1"/>
</dbReference>
<accession>A0A4S4A0D5</accession>
<dbReference type="Gene3D" id="1.25.40.10">
    <property type="entry name" value="Tetratricopeptide repeat domain"/>
    <property type="match status" value="1"/>
</dbReference>
<evidence type="ECO:0000313" key="4">
    <source>
        <dbReference type="EMBL" id="THF51764.1"/>
    </source>
</evidence>
<feature type="domain" description="Beta-lactamase-related" evidence="3">
    <location>
        <begin position="55"/>
        <end position="379"/>
    </location>
</feature>
<dbReference type="RefSeq" id="WP_136402748.1">
    <property type="nucleotide sequence ID" value="NZ_SSNZ01000002.1"/>
</dbReference>
<dbReference type="PROSITE" id="PS50005">
    <property type="entry name" value="TPR"/>
    <property type="match status" value="1"/>
</dbReference>
<evidence type="ECO:0000256" key="1">
    <source>
        <dbReference type="PROSITE-ProRule" id="PRU00339"/>
    </source>
</evidence>
<dbReference type="InterPro" id="IPR011990">
    <property type="entry name" value="TPR-like_helical_dom_sf"/>
</dbReference>
<reference evidence="4 5" key="1">
    <citation type="submission" date="2019-04" db="EMBL/GenBank/DDBJ databases">
        <title>Flavobacterium sp. nov. isolated from construction timber.</title>
        <authorList>
            <person name="Lin S.-Y."/>
            <person name="Chang C.-T."/>
            <person name="Young C.-C."/>
        </authorList>
    </citation>
    <scope>NUCLEOTIDE SEQUENCE [LARGE SCALE GENOMIC DNA]</scope>
    <source>
        <strain evidence="4 5">CC-CTC003</strain>
    </source>
</reference>
<dbReference type="PROSITE" id="PS50293">
    <property type="entry name" value="TPR_REGION"/>
    <property type="match status" value="1"/>
</dbReference>
<dbReference type="SUPFAM" id="SSF48452">
    <property type="entry name" value="TPR-like"/>
    <property type="match status" value="1"/>
</dbReference>
<keyword evidence="2" id="KW-0732">Signal</keyword>
<evidence type="ECO:0000313" key="5">
    <source>
        <dbReference type="Proteomes" id="UP000307507"/>
    </source>
</evidence>
<dbReference type="InterPro" id="IPR019734">
    <property type="entry name" value="TPR_rpt"/>
</dbReference>
<dbReference type="AlphaFoldDB" id="A0A4S4A0D5"/>
<dbReference type="SMART" id="SM00028">
    <property type="entry name" value="TPR"/>
    <property type="match status" value="2"/>
</dbReference>
<sequence length="602" mass="66217">MKRTLATIALLAFTFGGMILPASAQTKSNSKDDISKVESGLMPAVRFKGEPLWTLESRMKHYEIPGMSIAVIKNSKVIWSKSYGFADVESKTPVESNTLFQAASISKPVSAYAALKTVASGKLNPDADVNSYLKSWKIPENEFTKEKKVSLKNILSHTAGLTGHGFAGYEAGQPLPSVNQILNGQKPANSPAVVVDKLPGASFRYSGGGYTIMQQLLMDLEDKDFASIMAEKVLTPLKMKNSTFVQPLPAAQASFAATAYSVNGARVPGKYHTYPEQAAAGLWTTAEDLAKFVIDIQNTVNHKSTLVLSQKMADAFTTPFIESFIGLGIFLENKNGQVYFSHGGWNEGFSSKFVGNKTNGDGIVVLTNTNKPEFIEELIRSVASVYQWPGYVTPAQTILPLTQQDFNNTGRYKSNKYGFYKVYSENGKLMLINNIERPVALLKISENTYALRDAPFNVKITGNTKTGTKELTLIFSDEPARPGNPQLKNDEKVPLELLLEGSFEKGLQAYQNAKTEDPNHQSLSEDYLNRLGYSLLSQKDFTKAIAIFRVNTLLYPNSGNVYDSLGEAYMNTGEKDKAKQNYQKALELDPKNENAAQILKTL</sequence>
<dbReference type="OrthoDB" id="9797709at2"/>
<gene>
    <name evidence="4" type="ORF">E6C50_08375</name>
</gene>
<dbReference type="Gene3D" id="3.40.710.10">
    <property type="entry name" value="DD-peptidase/beta-lactamase superfamily"/>
    <property type="match status" value="1"/>
</dbReference>
<feature type="repeat" description="TPR" evidence="1">
    <location>
        <begin position="559"/>
        <end position="592"/>
    </location>
</feature>
<proteinExistence type="predicted"/>
<feature type="signal peptide" evidence="2">
    <location>
        <begin position="1"/>
        <end position="24"/>
    </location>
</feature>